<reference evidence="1" key="1">
    <citation type="submission" date="2019-08" db="EMBL/GenBank/DDBJ databases">
        <authorList>
            <person name="Kucharzyk K."/>
            <person name="Murdoch R.W."/>
            <person name="Higgins S."/>
            <person name="Loffler F."/>
        </authorList>
    </citation>
    <scope>NUCLEOTIDE SEQUENCE</scope>
</reference>
<dbReference type="EMBL" id="VSSQ01082170">
    <property type="protein sequence ID" value="MPN30875.1"/>
    <property type="molecule type" value="Genomic_DNA"/>
</dbReference>
<dbReference type="AlphaFoldDB" id="A0A645GVR0"/>
<organism evidence="1">
    <name type="scientific">bioreactor metagenome</name>
    <dbReference type="NCBI Taxonomy" id="1076179"/>
    <lineage>
        <taxon>unclassified sequences</taxon>
        <taxon>metagenomes</taxon>
        <taxon>ecological metagenomes</taxon>
    </lineage>
</organism>
<evidence type="ECO:0000313" key="1">
    <source>
        <dbReference type="EMBL" id="MPN30875.1"/>
    </source>
</evidence>
<protein>
    <submittedName>
        <fullName evidence="1">Uncharacterized protein</fullName>
    </submittedName>
</protein>
<name>A0A645GVR0_9ZZZZ</name>
<proteinExistence type="predicted"/>
<comment type="caution">
    <text evidence="1">The sequence shown here is derived from an EMBL/GenBank/DDBJ whole genome shotgun (WGS) entry which is preliminary data.</text>
</comment>
<accession>A0A645GVR0</accession>
<sequence length="62" mass="7204">MLDGLRIQGHRFFAEGSEMPAKIMDLPFLNYASSKRGFERESEIVSDENMLTEFKYGKPFLQ</sequence>
<gene>
    <name evidence="1" type="ORF">SDC9_178346</name>
</gene>